<dbReference type="SUPFAM" id="SSF52540">
    <property type="entry name" value="P-loop containing nucleoside triphosphate hydrolases"/>
    <property type="match status" value="1"/>
</dbReference>
<accession>A0AAW8TRJ2</accession>
<dbReference type="InterPro" id="IPR041682">
    <property type="entry name" value="AAA_14"/>
</dbReference>
<reference evidence="3" key="1">
    <citation type="submission" date="2023-03" db="EMBL/GenBank/DDBJ databases">
        <authorList>
            <person name="Shen W."/>
            <person name="Cai J."/>
        </authorList>
    </citation>
    <scope>NUCLEOTIDE SEQUENCE</scope>
    <source>
        <strain evidence="3">B226-2</strain>
    </source>
</reference>
<dbReference type="EMBL" id="JARQBJ010000001">
    <property type="protein sequence ID" value="MDT2808923.1"/>
    <property type="molecule type" value="Genomic_DNA"/>
</dbReference>
<protein>
    <submittedName>
        <fullName evidence="3">ATP-binding protein</fullName>
    </submittedName>
</protein>
<dbReference type="InterPro" id="IPR025420">
    <property type="entry name" value="DUF4143"/>
</dbReference>
<name>A0AAW8TRJ2_9ENTE</name>
<dbReference type="Proteomes" id="UP001256711">
    <property type="component" value="Unassembled WGS sequence"/>
</dbReference>
<dbReference type="Pfam" id="PF13635">
    <property type="entry name" value="DUF4143"/>
    <property type="match status" value="1"/>
</dbReference>
<sequence>MIIRNNYLNDVIPFIDTELIKVMTGVRRSGKSMMLTMIQEYLLAKEIRRDQFITMNFEELIFEPYLEYHALNDYLEVQIQQIEGKVYLFLDEIQEVQQFEKVINSLRATFQERVDIYITGSNAKLLSGELATLLGGRYVQFEIYPFKFSEYVQGRRSVADERSNQELFQAYLLEGGMPFLVAQNMQYRDRVNYLADVYNSIILKDIIERESIRDPELLRRLLSYVLGNIGRTFSANSVVKYLKNEGVNASVTTVLNYLSFAVDAYAIIPLRRYDIQGKRFLSSQEKYYVVDHGLRQAIIGRNEEDVELILENIVLLELMARGYEVSVGKTNQYEVDFIAERKEATGINRKYVQVSYLLASAETRMREFRPLKEIQDNYEKLLLTLDLFTSDAEGIRHRNLMEWLLDENW</sequence>
<evidence type="ECO:0000259" key="2">
    <source>
        <dbReference type="Pfam" id="PF13635"/>
    </source>
</evidence>
<dbReference type="PANTHER" id="PTHR33295:SF20">
    <property type="entry name" value="ATPASE"/>
    <property type="match status" value="1"/>
</dbReference>
<organism evidence="3 4">
    <name type="scientific">Enterococcus asini</name>
    <dbReference type="NCBI Taxonomy" id="57732"/>
    <lineage>
        <taxon>Bacteria</taxon>
        <taxon>Bacillati</taxon>
        <taxon>Bacillota</taxon>
        <taxon>Bacilli</taxon>
        <taxon>Lactobacillales</taxon>
        <taxon>Enterococcaceae</taxon>
        <taxon>Enterococcus</taxon>
    </lineage>
</organism>
<dbReference type="GO" id="GO:0005524">
    <property type="term" value="F:ATP binding"/>
    <property type="evidence" value="ECO:0007669"/>
    <property type="project" value="UniProtKB-KW"/>
</dbReference>
<dbReference type="Pfam" id="PF13173">
    <property type="entry name" value="AAA_14"/>
    <property type="match status" value="1"/>
</dbReference>
<feature type="domain" description="AAA" evidence="1">
    <location>
        <begin position="20"/>
        <end position="151"/>
    </location>
</feature>
<keyword evidence="3" id="KW-0547">Nucleotide-binding</keyword>
<proteinExistence type="predicted"/>
<dbReference type="RefSeq" id="WP_311834788.1">
    <property type="nucleotide sequence ID" value="NZ_JARQBJ010000001.1"/>
</dbReference>
<evidence type="ECO:0000313" key="4">
    <source>
        <dbReference type="Proteomes" id="UP001256711"/>
    </source>
</evidence>
<comment type="caution">
    <text evidence="3">The sequence shown here is derived from an EMBL/GenBank/DDBJ whole genome shotgun (WGS) entry which is preliminary data.</text>
</comment>
<dbReference type="PANTHER" id="PTHR33295">
    <property type="entry name" value="ATPASE"/>
    <property type="match status" value="1"/>
</dbReference>
<keyword evidence="3" id="KW-0067">ATP-binding</keyword>
<evidence type="ECO:0000313" key="3">
    <source>
        <dbReference type="EMBL" id="MDT2808923.1"/>
    </source>
</evidence>
<feature type="domain" description="DUF4143" evidence="2">
    <location>
        <begin position="204"/>
        <end position="343"/>
    </location>
</feature>
<dbReference type="AlphaFoldDB" id="A0AAW8TRJ2"/>
<evidence type="ECO:0000259" key="1">
    <source>
        <dbReference type="Pfam" id="PF13173"/>
    </source>
</evidence>
<dbReference type="InterPro" id="IPR027417">
    <property type="entry name" value="P-loop_NTPase"/>
</dbReference>
<gene>
    <name evidence="3" type="ORF">P7H43_00210</name>
</gene>